<dbReference type="STRING" id="460265.Mnod_2353"/>
<reference evidence="1 2" key="1">
    <citation type="submission" date="2009-01" db="EMBL/GenBank/DDBJ databases">
        <title>Complete sequence of chromosome of Methylobacterium nodulans ORS 2060.</title>
        <authorList>
            <consortium name="US DOE Joint Genome Institute"/>
            <person name="Lucas S."/>
            <person name="Copeland A."/>
            <person name="Lapidus A."/>
            <person name="Glavina del Rio T."/>
            <person name="Dalin E."/>
            <person name="Tice H."/>
            <person name="Bruce D."/>
            <person name="Goodwin L."/>
            <person name="Pitluck S."/>
            <person name="Sims D."/>
            <person name="Brettin T."/>
            <person name="Detter J.C."/>
            <person name="Han C."/>
            <person name="Larimer F."/>
            <person name="Land M."/>
            <person name="Hauser L."/>
            <person name="Kyrpides N."/>
            <person name="Ivanova N."/>
            <person name="Marx C.J."/>
            <person name="Richardson P."/>
        </authorList>
    </citation>
    <scope>NUCLEOTIDE SEQUENCE [LARGE SCALE GENOMIC DNA]</scope>
    <source>
        <strain evidence="2">LMG 21967 / CNCM I-2342 / ORS 2060</strain>
    </source>
</reference>
<dbReference type="KEGG" id="mno:Mnod_2353"/>
<accession>B8IBB3</accession>
<gene>
    <name evidence="1" type="ordered locus">Mnod_2353</name>
</gene>
<proteinExistence type="predicted"/>
<evidence type="ECO:0000313" key="1">
    <source>
        <dbReference type="EMBL" id="ACL57328.1"/>
    </source>
</evidence>
<protein>
    <submittedName>
        <fullName evidence="1">Uncharacterized protein</fullName>
    </submittedName>
</protein>
<name>B8IBB3_METNO</name>
<dbReference type="AlphaFoldDB" id="B8IBB3"/>
<dbReference type="Proteomes" id="UP000008207">
    <property type="component" value="Chromosome"/>
</dbReference>
<dbReference type="HOGENOM" id="CLU_3119677_0_0_5"/>
<dbReference type="EMBL" id="CP001349">
    <property type="protein sequence ID" value="ACL57328.1"/>
    <property type="molecule type" value="Genomic_DNA"/>
</dbReference>
<keyword evidence="2" id="KW-1185">Reference proteome</keyword>
<sequence length="50" mass="5314">MADRSEAGAIGGSAAGRILSPEEYPLARAVRGEVVHTMSFLHRADDGREC</sequence>
<evidence type="ECO:0000313" key="2">
    <source>
        <dbReference type="Proteomes" id="UP000008207"/>
    </source>
</evidence>
<organism evidence="1 2">
    <name type="scientific">Methylobacterium nodulans (strain LMG 21967 / CNCM I-2342 / ORS 2060)</name>
    <dbReference type="NCBI Taxonomy" id="460265"/>
    <lineage>
        <taxon>Bacteria</taxon>
        <taxon>Pseudomonadati</taxon>
        <taxon>Pseudomonadota</taxon>
        <taxon>Alphaproteobacteria</taxon>
        <taxon>Hyphomicrobiales</taxon>
        <taxon>Methylobacteriaceae</taxon>
        <taxon>Methylobacterium</taxon>
    </lineage>
</organism>